<dbReference type="InterPro" id="IPR049730">
    <property type="entry name" value="SNF2/RAD54-like_C"/>
</dbReference>
<feature type="domain" description="Helicase ATP-binding" evidence="22">
    <location>
        <begin position="105"/>
        <end position="273"/>
    </location>
</feature>
<evidence type="ECO:0000256" key="1">
    <source>
        <dbReference type="ARBA" id="ARBA00004629"/>
    </source>
</evidence>
<dbReference type="SMART" id="SM00490">
    <property type="entry name" value="HELICc"/>
    <property type="match status" value="1"/>
</dbReference>
<comment type="similarity">
    <text evidence="2">Belongs to the SNF2/RAD54 helicase family.</text>
</comment>
<keyword evidence="17" id="KW-0137">Centromere</keyword>
<dbReference type="CDD" id="cd18001">
    <property type="entry name" value="DEXHc_ERCC6L"/>
    <property type="match status" value="1"/>
</dbReference>
<accession>A0AA35PMQ0</accession>
<keyword evidence="14" id="KW-0067">ATP-binding</keyword>
<dbReference type="GO" id="GO:0005524">
    <property type="term" value="F:ATP binding"/>
    <property type="evidence" value="ECO:0007669"/>
    <property type="project" value="UniProtKB-KW"/>
</dbReference>
<evidence type="ECO:0000256" key="18">
    <source>
        <dbReference type="ARBA" id="ARBA00047995"/>
    </source>
</evidence>
<evidence type="ECO:0000313" key="24">
    <source>
        <dbReference type="EMBL" id="CAI5793764.1"/>
    </source>
</evidence>
<comment type="subcellular location">
    <subcellularLocation>
        <location evidence="1">Chromosome</location>
        <location evidence="1">Centromere</location>
        <location evidence="1">Kinetochore</location>
    </subcellularLocation>
</comment>
<evidence type="ECO:0000256" key="12">
    <source>
        <dbReference type="ARBA" id="ARBA00022806"/>
    </source>
</evidence>
<dbReference type="SUPFAM" id="SSF52540">
    <property type="entry name" value="P-loop containing nucleoside triphosphate hydrolases"/>
    <property type="match status" value="2"/>
</dbReference>
<evidence type="ECO:0000256" key="11">
    <source>
        <dbReference type="ARBA" id="ARBA00022803"/>
    </source>
</evidence>
<evidence type="ECO:0000256" key="2">
    <source>
        <dbReference type="ARBA" id="ARBA00007025"/>
    </source>
</evidence>
<evidence type="ECO:0000256" key="5">
    <source>
        <dbReference type="ARBA" id="ARBA00022553"/>
    </source>
</evidence>
<dbReference type="GO" id="GO:0016787">
    <property type="term" value="F:hydrolase activity"/>
    <property type="evidence" value="ECO:0007669"/>
    <property type="project" value="UniProtKB-KW"/>
</dbReference>
<sequence length="1202" mass="135534">MAEPLGTDNPERDEQYRRFVSQAKQEAKNGNLEESLCLLRKAHQIYPCEKLTRKIKKVEEALASLALDQEDDVFVDVCQSGLMLFGEIHDKLFDHQREGVAFLYSLYRNGRKGGILADDMGLGKTIQIIAFLSGMFDEELIRTVLLIMPPSLLSNWLKEFAKWTPGLRVSIFHGPNKYECERNLKRIQKRSGVLLTTYQLVLSSWQQLSSFDGKEFVWDYVILDEAHKIKTPSAKTTKSVHAIPSQNRILLTGTPVQNNLKELWALFDFACQGSLLGTMKTFGMEYEKPIIRARTKNATQEEKALGLKISENLMSIIKPYFLRRSKDELQNKAKPELKISLPEYQSKTVASEMPSLPRKNDFIVWVYLSPIQKEIYRDFLSLDHIQKLLMTTRSPLAELNVLKKLCDHPRLLSAQACSKLGLEAPNYNLVDGDENENDEPSSMKRNLRDILDETLMAESGKLCFLMALLERLQEEGHRTLVFSHSRKMLDIIERILTHRCFKLMRIDGTVSQLEERKRRISVFQKSKEYSVFLLTTQVGGVGLTLTAATRVVIFDPSWNPATDAQAVDRVYRIGQKDNVVIYRLISCGTVEEKIYRRQVFKDSLIRQSMGDRKDPYRYFTMQELRELFTLGDTQSSVTQLQLQSLHASQRKTDKQLDKHIAYLHSLGIFGISDHDLMYTHEAVHGDEVEDEEVLMDIEHRVQKAQELVQLESQLKDQLMGNLRNTTEGAWLRDMELSTQPNKKPSKPSPNYALVPPVTDEPTSSENISLVGGSDDDIVNVSSKMTELLIEEDEQVLQNITNMDISASMNEECKPASPQEVTPISSFTQDHSLSYKENCSPACQVASHDPPAEANGKFNDAQVAPLQQSFHYVPDDDLQTTQNHDQSHVSSSSQAHLSFQVNCSSELQTICHDPPVKANGMLTDIQGVPLQQSSEYVSNHVKQQGETDMSLDVPTSPHGEAGEVAEPGASEAFQLQTSKMSDLSFAQKSGMSVIMVDEALSGSPQCDFRLVLEDSEDQLQDISGVEMSLKDTENTRFPLNSHCSSSAHSWLQENSDNRSLQASKSIMGSMVIGGSDDVSMNNSELSFQHKNMPVKKIVSDSEEDDDCFIIDWDDSKHRQGSPTNKLPDIMSTPKSKLSTTSLCFSPRIIVSGRRSTASRKSLASILLDQVEDIAETIESTSYMSCEDSFKLYLEGEKTLDNCD</sequence>
<dbReference type="AlphaFoldDB" id="A0AA35PMQ0"/>
<evidence type="ECO:0000256" key="6">
    <source>
        <dbReference type="ARBA" id="ARBA00022618"/>
    </source>
</evidence>
<dbReference type="PANTHER" id="PTHR45629:SF7">
    <property type="entry name" value="DNA EXCISION REPAIR PROTEIN ERCC-6-RELATED"/>
    <property type="match status" value="1"/>
</dbReference>
<dbReference type="Gene3D" id="3.40.50.10810">
    <property type="entry name" value="Tandem AAA-ATPase domain"/>
    <property type="match status" value="1"/>
</dbReference>
<dbReference type="InterPro" id="IPR050496">
    <property type="entry name" value="SNF2_RAD54_helicase_repair"/>
</dbReference>
<evidence type="ECO:0000313" key="25">
    <source>
        <dbReference type="Proteomes" id="UP001178461"/>
    </source>
</evidence>
<dbReference type="FunFam" id="3.40.50.10810:FF:000029">
    <property type="entry name" value="ERCC excision repair 6-like, spindle assembly checkpoint helicase"/>
    <property type="match status" value="1"/>
</dbReference>
<dbReference type="PROSITE" id="PS51194">
    <property type="entry name" value="HELICASE_CTER"/>
    <property type="match status" value="1"/>
</dbReference>
<evidence type="ECO:0000256" key="10">
    <source>
        <dbReference type="ARBA" id="ARBA00022801"/>
    </source>
</evidence>
<keyword evidence="4" id="KW-0158">Chromosome</keyword>
<evidence type="ECO:0000259" key="22">
    <source>
        <dbReference type="PROSITE" id="PS51192"/>
    </source>
</evidence>
<dbReference type="InterPro" id="IPR014001">
    <property type="entry name" value="Helicase_ATP-bd"/>
</dbReference>
<dbReference type="EMBL" id="OX395140">
    <property type="protein sequence ID" value="CAI5793764.1"/>
    <property type="molecule type" value="Genomic_DNA"/>
</dbReference>
<dbReference type="Pfam" id="PF00176">
    <property type="entry name" value="SNF2-rel_dom"/>
    <property type="match status" value="1"/>
</dbReference>
<evidence type="ECO:0000259" key="23">
    <source>
        <dbReference type="PROSITE" id="PS51194"/>
    </source>
</evidence>
<keyword evidence="7" id="KW-0677">Repeat</keyword>
<keyword evidence="13" id="KW-0995">Kinetochore</keyword>
<name>A0AA35PMQ0_9SAUR</name>
<dbReference type="InterPro" id="IPR038718">
    <property type="entry name" value="SNF2-like_sf"/>
</dbReference>
<evidence type="ECO:0000256" key="21">
    <source>
        <dbReference type="ARBA" id="ARBA00081913"/>
    </source>
</evidence>
<dbReference type="GO" id="GO:0003677">
    <property type="term" value="F:DNA binding"/>
    <property type="evidence" value="ECO:0007669"/>
    <property type="project" value="UniProtKB-KW"/>
</dbReference>
<comment type="function">
    <text evidence="19">DNA helicase that acts as a tension sensor that associates with catenated DNA which is stretched under tension until it is resolved during anaphase. Functions as ATP-dependent DNA translocase. Can promote Holliday junction branch migration (in vitro).</text>
</comment>
<evidence type="ECO:0000256" key="13">
    <source>
        <dbReference type="ARBA" id="ARBA00022838"/>
    </source>
</evidence>
<dbReference type="InterPro" id="IPR001650">
    <property type="entry name" value="Helicase_C-like"/>
</dbReference>
<evidence type="ECO:0000256" key="3">
    <source>
        <dbReference type="ARBA" id="ARBA00012551"/>
    </source>
</evidence>
<organism evidence="24 25">
    <name type="scientific">Podarcis lilfordi</name>
    <name type="common">Lilford's wall lizard</name>
    <dbReference type="NCBI Taxonomy" id="74358"/>
    <lineage>
        <taxon>Eukaryota</taxon>
        <taxon>Metazoa</taxon>
        <taxon>Chordata</taxon>
        <taxon>Craniata</taxon>
        <taxon>Vertebrata</taxon>
        <taxon>Euteleostomi</taxon>
        <taxon>Lepidosauria</taxon>
        <taxon>Squamata</taxon>
        <taxon>Bifurcata</taxon>
        <taxon>Unidentata</taxon>
        <taxon>Episquamata</taxon>
        <taxon>Laterata</taxon>
        <taxon>Lacertibaenia</taxon>
        <taxon>Lacertidae</taxon>
        <taxon>Podarcis</taxon>
    </lineage>
</organism>
<dbReference type="Proteomes" id="UP001178461">
    <property type="component" value="Chromosome Z"/>
</dbReference>
<keyword evidence="6" id="KW-0132">Cell division</keyword>
<dbReference type="Pfam" id="PF00271">
    <property type="entry name" value="Helicase_C"/>
    <property type="match status" value="1"/>
</dbReference>
<dbReference type="GO" id="GO:0003678">
    <property type="term" value="F:DNA helicase activity"/>
    <property type="evidence" value="ECO:0007669"/>
    <property type="project" value="UniProtKB-EC"/>
</dbReference>
<dbReference type="GO" id="GO:0051301">
    <property type="term" value="P:cell division"/>
    <property type="evidence" value="ECO:0007669"/>
    <property type="project" value="UniProtKB-KW"/>
</dbReference>
<evidence type="ECO:0000256" key="17">
    <source>
        <dbReference type="ARBA" id="ARBA00023328"/>
    </source>
</evidence>
<protein>
    <recommendedName>
        <fullName evidence="20">DNA excision repair protein ERCC-6-like</fullName>
        <ecNumber evidence="3">3.6.4.12</ecNumber>
    </recommendedName>
    <alternativeName>
        <fullName evidence="21">ATP-dependent helicase ERCC6-like</fullName>
    </alternativeName>
</protein>
<dbReference type="Gene3D" id="3.40.50.300">
    <property type="entry name" value="P-loop containing nucleotide triphosphate hydrolases"/>
    <property type="match status" value="1"/>
</dbReference>
<dbReference type="InterPro" id="IPR027417">
    <property type="entry name" value="P-loop_NTPase"/>
</dbReference>
<reference evidence="24" key="1">
    <citation type="submission" date="2022-12" db="EMBL/GenBank/DDBJ databases">
        <authorList>
            <person name="Alioto T."/>
            <person name="Alioto T."/>
            <person name="Gomez Garrido J."/>
        </authorList>
    </citation>
    <scope>NUCLEOTIDE SEQUENCE</scope>
</reference>
<evidence type="ECO:0000256" key="16">
    <source>
        <dbReference type="ARBA" id="ARBA00023306"/>
    </source>
</evidence>
<evidence type="ECO:0000256" key="9">
    <source>
        <dbReference type="ARBA" id="ARBA00022776"/>
    </source>
</evidence>
<dbReference type="GO" id="GO:0015616">
    <property type="term" value="F:DNA translocase activity"/>
    <property type="evidence" value="ECO:0007669"/>
    <property type="project" value="TreeGrafter"/>
</dbReference>
<evidence type="ECO:0000256" key="7">
    <source>
        <dbReference type="ARBA" id="ARBA00022737"/>
    </source>
</evidence>
<dbReference type="EC" id="3.6.4.12" evidence="3"/>
<dbReference type="CDD" id="cd18793">
    <property type="entry name" value="SF2_C_SNF"/>
    <property type="match status" value="1"/>
</dbReference>
<evidence type="ECO:0000256" key="8">
    <source>
        <dbReference type="ARBA" id="ARBA00022741"/>
    </source>
</evidence>
<comment type="catalytic activity">
    <reaction evidence="18">
        <text>ATP + H2O = ADP + phosphate + H(+)</text>
        <dbReference type="Rhea" id="RHEA:13065"/>
        <dbReference type="ChEBI" id="CHEBI:15377"/>
        <dbReference type="ChEBI" id="CHEBI:15378"/>
        <dbReference type="ChEBI" id="CHEBI:30616"/>
        <dbReference type="ChEBI" id="CHEBI:43474"/>
        <dbReference type="ChEBI" id="CHEBI:456216"/>
        <dbReference type="EC" id="3.6.4.12"/>
    </reaction>
</comment>
<keyword evidence="16" id="KW-0131">Cell cycle</keyword>
<evidence type="ECO:0000256" key="19">
    <source>
        <dbReference type="ARBA" id="ARBA00058190"/>
    </source>
</evidence>
<evidence type="ECO:0000256" key="20">
    <source>
        <dbReference type="ARBA" id="ARBA00068237"/>
    </source>
</evidence>
<dbReference type="SMART" id="SM00487">
    <property type="entry name" value="DEXDc"/>
    <property type="match status" value="1"/>
</dbReference>
<keyword evidence="25" id="KW-1185">Reference proteome</keyword>
<dbReference type="PROSITE" id="PS51192">
    <property type="entry name" value="HELICASE_ATP_BIND_1"/>
    <property type="match status" value="1"/>
</dbReference>
<keyword evidence="5" id="KW-0597">Phosphoprotein</keyword>
<evidence type="ECO:0000256" key="4">
    <source>
        <dbReference type="ARBA" id="ARBA00022454"/>
    </source>
</evidence>
<evidence type="ECO:0000256" key="15">
    <source>
        <dbReference type="ARBA" id="ARBA00023125"/>
    </source>
</evidence>
<keyword evidence="15" id="KW-0238">DNA-binding</keyword>
<keyword evidence="12" id="KW-0347">Helicase</keyword>
<evidence type="ECO:0000256" key="14">
    <source>
        <dbReference type="ARBA" id="ARBA00022840"/>
    </source>
</evidence>
<keyword evidence="11" id="KW-0802">TPR repeat</keyword>
<feature type="domain" description="Helicase C-terminal" evidence="23">
    <location>
        <begin position="464"/>
        <end position="625"/>
    </location>
</feature>
<dbReference type="GO" id="GO:0000776">
    <property type="term" value="C:kinetochore"/>
    <property type="evidence" value="ECO:0007669"/>
    <property type="project" value="UniProtKB-KW"/>
</dbReference>
<proteinExistence type="inferred from homology"/>
<keyword evidence="10" id="KW-0378">Hydrolase</keyword>
<keyword evidence="8" id="KW-0547">Nucleotide-binding</keyword>
<dbReference type="InterPro" id="IPR000330">
    <property type="entry name" value="SNF2_N"/>
</dbReference>
<gene>
    <name evidence="24" type="ORF">PODLI_1B028313</name>
</gene>
<keyword evidence="9" id="KW-0498">Mitosis</keyword>
<dbReference type="PANTHER" id="PTHR45629">
    <property type="entry name" value="SNF2/RAD54 FAMILY MEMBER"/>
    <property type="match status" value="1"/>
</dbReference>